<dbReference type="WBParaSite" id="scf7180000421146.g6385">
    <property type="protein sequence ID" value="scf7180000421146.g6385"/>
    <property type="gene ID" value="scf7180000421146.g6385"/>
</dbReference>
<evidence type="ECO:0000313" key="2">
    <source>
        <dbReference type="Proteomes" id="UP000887560"/>
    </source>
</evidence>
<evidence type="ECO:0000313" key="3">
    <source>
        <dbReference type="WBParaSite" id="scf7180000421146.g6385"/>
    </source>
</evidence>
<keyword evidence="1" id="KW-0732">Signal</keyword>
<dbReference type="AlphaFoldDB" id="A0A915NR99"/>
<evidence type="ECO:0000256" key="1">
    <source>
        <dbReference type="SAM" id="SignalP"/>
    </source>
</evidence>
<keyword evidence="2" id="KW-1185">Reference proteome</keyword>
<accession>A0A915NR99</accession>
<feature type="signal peptide" evidence="1">
    <location>
        <begin position="1"/>
        <end position="22"/>
    </location>
</feature>
<name>A0A915NR99_9BILA</name>
<dbReference type="Proteomes" id="UP000887560">
    <property type="component" value="Unplaced"/>
</dbReference>
<feature type="chain" id="PRO_5037057785" evidence="1">
    <location>
        <begin position="23"/>
        <end position="84"/>
    </location>
</feature>
<sequence length="84" mass="9631">MQIKNIFILFLFISKITINVWGRDAPPSKASPIHNDVPLDVLNNLFNLVVDMKIKEDLEKVDNYLNKKEEEEEINTSTTIGGEE</sequence>
<proteinExistence type="predicted"/>
<protein>
    <submittedName>
        <fullName evidence="3">Uncharacterized protein</fullName>
    </submittedName>
</protein>
<organism evidence="2 3">
    <name type="scientific">Meloidogyne floridensis</name>
    <dbReference type="NCBI Taxonomy" id="298350"/>
    <lineage>
        <taxon>Eukaryota</taxon>
        <taxon>Metazoa</taxon>
        <taxon>Ecdysozoa</taxon>
        <taxon>Nematoda</taxon>
        <taxon>Chromadorea</taxon>
        <taxon>Rhabditida</taxon>
        <taxon>Tylenchina</taxon>
        <taxon>Tylenchomorpha</taxon>
        <taxon>Tylenchoidea</taxon>
        <taxon>Meloidogynidae</taxon>
        <taxon>Meloidogyninae</taxon>
        <taxon>Meloidogyne</taxon>
    </lineage>
</organism>
<reference evidence="3" key="1">
    <citation type="submission" date="2022-11" db="UniProtKB">
        <authorList>
            <consortium name="WormBaseParasite"/>
        </authorList>
    </citation>
    <scope>IDENTIFICATION</scope>
</reference>